<name>A0A6J4SDI6_9ACTN</name>
<feature type="compositionally biased region" description="Basic residues" evidence="1">
    <location>
        <begin position="37"/>
        <end position="48"/>
    </location>
</feature>
<evidence type="ECO:0000256" key="1">
    <source>
        <dbReference type="SAM" id="MobiDB-lite"/>
    </source>
</evidence>
<gene>
    <name evidence="2" type="ORF">AVDCRST_MAG38-2885</name>
</gene>
<accession>A0A6J4SDI6</accession>
<feature type="compositionally biased region" description="Low complexity" evidence="1">
    <location>
        <begin position="18"/>
        <end position="29"/>
    </location>
</feature>
<reference evidence="2" key="1">
    <citation type="submission" date="2020-02" db="EMBL/GenBank/DDBJ databases">
        <authorList>
            <person name="Meier V. D."/>
        </authorList>
    </citation>
    <scope>NUCLEOTIDE SEQUENCE</scope>
    <source>
        <strain evidence="2">AVDCRST_MAG38</strain>
    </source>
</reference>
<organism evidence="2">
    <name type="scientific">uncultured Solirubrobacteraceae bacterium</name>
    <dbReference type="NCBI Taxonomy" id="1162706"/>
    <lineage>
        <taxon>Bacteria</taxon>
        <taxon>Bacillati</taxon>
        <taxon>Actinomycetota</taxon>
        <taxon>Thermoleophilia</taxon>
        <taxon>Solirubrobacterales</taxon>
        <taxon>Solirubrobacteraceae</taxon>
        <taxon>environmental samples</taxon>
    </lineage>
</organism>
<protein>
    <submittedName>
        <fullName evidence="2">Uncharacterized protein</fullName>
    </submittedName>
</protein>
<dbReference type="EMBL" id="CADCVJ010000234">
    <property type="protein sequence ID" value="CAA9495495.1"/>
    <property type="molecule type" value="Genomic_DNA"/>
</dbReference>
<evidence type="ECO:0000313" key="2">
    <source>
        <dbReference type="EMBL" id="CAA9495495.1"/>
    </source>
</evidence>
<proteinExistence type="predicted"/>
<feature type="compositionally biased region" description="Basic and acidic residues" evidence="1">
    <location>
        <begin position="94"/>
        <end position="103"/>
    </location>
</feature>
<sequence>EPEPQVHRPVAGGRGGADADLPAGLAGDAEPPLRQQPARRPHQPALRRLHPEPPRLQERRVGERPRGHAPPRAPALQRLRARDEHPQLPPLPRRGPEPDRVDGDLAVRGRRLRAVRVGAAAALHARGV</sequence>
<dbReference type="AlphaFoldDB" id="A0A6J4SDI6"/>
<feature type="non-terminal residue" evidence="2">
    <location>
        <position position="1"/>
    </location>
</feature>
<feature type="non-terminal residue" evidence="2">
    <location>
        <position position="128"/>
    </location>
</feature>
<feature type="region of interest" description="Disordered" evidence="1">
    <location>
        <begin position="1"/>
        <end position="103"/>
    </location>
</feature>
<feature type="compositionally biased region" description="Basic and acidic residues" evidence="1">
    <location>
        <begin position="49"/>
        <end position="66"/>
    </location>
</feature>